<evidence type="ECO:0000313" key="2">
    <source>
        <dbReference type="EMBL" id="GIY25493.1"/>
    </source>
</evidence>
<dbReference type="Proteomes" id="UP001054837">
    <property type="component" value="Unassembled WGS sequence"/>
</dbReference>
<reference evidence="2 3" key="1">
    <citation type="submission" date="2021-06" db="EMBL/GenBank/DDBJ databases">
        <title>Caerostris darwini draft genome.</title>
        <authorList>
            <person name="Kono N."/>
            <person name="Arakawa K."/>
        </authorList>
    </citation>
    <scope>NUCLEOTIDE SEQUENCE [LARGE SCALE GENOMIC DNA]</scope>
</reference>
<dbReference type="AlphaFoldDB" id="A0AAV4RT33"/>
<organism evidence="2 3">
    <name type="scientific">Caerostris darwini</name>
    <dbReference type="NCBI Taxonomy" id="1538125"/>
    <lineage>
        <taxon>Eukaryota</taxon>
        <taxon>Metazoa</taxon>
        <taxon>Ecdysozoa</taxon>
        <taxon>Arthropoda</taxon>
        <taxon>Chelicerata</taxon>
        <taxon>Arachnida</taxon>
        <taxon>Araneae</taxon>
        <taxon>Araneomorphae</taxon>
        <taxon>Entelegynae</taxon>
        <taxon>Araneoidea</taxon>
        <taxon>Araneidae</taxon>
        <taxon>Caerostris</taxon>
    </lineage>
</organism>
<comment type="caution">
    <text evidence="2">The sequence shown here is derived from an EMBL/GenBank/DDBJ whole genome shotgun (WGS) entry which is preliminary data.</text>
</comment>
<evidence type="ECO:0000256" key="1">
    <source>
        <dbReference type="SAM" id="MobiDB-lite"/>
    </source>
</evidence>
<feature type="region of interest" description="Disordered" evidence="1">
    <location>
        <begin position="25"/>
        <end position="44"/>
    </location>
</feature>
<protein>
    <submittedName>
        <fullName evidence="2">Uncharacterized protein</fullName>
    </submittedName>
</protein>
<name>A0AAV4RT33_9ARAC</name>
<keyword evidence="3" id="KW-1185">Reference proteome</keyword>
<dbReference type="EMBL" id="BPLQ01006828">
    <property type="protein sequence ID" value="GIY25493.1"/>
    <property type="molecule type" value="Genomic_DNA"/>
</dbReference>
<gene>
    <name evidence="2" type="ORF">CDAR_472561</name>
</gene>
<sequence length="86" mass="9853">MEPPPSRKRQVFRITYILKLNVHHKATKGSPPASQRHVVGVGTVTRRRPHRNRLPLTTPTLHVDNFLPPFLHAMSTVKEIKGFQLD</sequence>
<proteinExistence type="predicted"/>
<evidence type="ECO:0000313" key="3">
    <source>
        <dbReference type="Proteomes" id="UP001054837"/>
    </source>
</evidence>
<accession>A0AAV4RT33</accession>